<dbReference type="GO" id="GO:0004088">
    <property type="term" value="F:carbamoyl-phosphate synthase (glutamine-hydrolyzing) activity"/>
    <property type="evidence" value="ECO:0007669"/>
    <property type="project" value="UniProtKB-UniRule"/>
</dbReference>
<comment type="function">
    <text evidence="8">Small subunit of the glutamine-dependent carbamoyl phosphate synthetase (CPSase). CPSase catalyzes the formation of carbamoyl phosphate from the ammonia moiety of glutamine, carbonate, and phosphate donated by ATP, constituting the first step of 2 biosynthetic pathways, one leading to arginine and/or urea and the other to pyrimidine nucleotides. The small subunit (glutamine amidotransferase) binds and cleaves glutamine to supply the large subunit with the substrate ammonia.</text>
</comment>
<sequence length="364" mass="39586">MKGYLVLKNGDVFPGQLLGASSATDVHGEAVFFTGMTGYQDVATDPSYRGQIVVFTYPLIGNYGISDVEQEQSEEWQPRALVMGECSSDGYHYQSKETLVSRAENAGAGVPILTDVDTRALVKRIRTSGAMEAVITTNPETVTWENVTPIEEQELVKEVSAQTTETFGSGDTHIVLVDFGHKKAMVDALCAYGAKVTVVPYDTPLSTIEALDPDGLLLSNGPGNPKQLQEQLPAIKAAIMQYPTFAICLGHQLIALAFGGDTEKLAFGHRGANQPVIDTRTGRVDMTAQNHSYVVDRASLQGTELEVTHVNVNDESIEGLAHDRLPIRSVQYHPEAHPGPSDSRHLFSSFFRMIAEEKEVNVHA</sequence>
<comment type="similarity">
    <text evidence="2 8">Belongs to the CarA family.</text>
</comment>
<evidence type="ECO:0000256" key="6">
    <source>
        <dbReference type="ARBA" id="ARBA00022962"/>
    </source>
</evidence>
<comment type="catalytic activity">
    <reaction evidence="7 8">
        <text>hydrogencarbonate + L-glutamine + 2 ATP + H2O = carbamoyl phosphate + L-glutamate + 2 ADP + phosphate + 2 H(+)</text>
        <dbReference type="Rhea" id="RHEA:18633"/>
        <dbReference type="ChEBI" id="CHEBI:15377"/>
        <dbReference type="ChEBI" id="CHEBI:15378"/>
        <dbReference type="ChEBI" id="CHEBI:17544"/>
        <dbReference type="ChEBI" id="CHEBI:29985"/>
        <dbReference type="ChEBI" id="CHEBI:30616"/>
        <dbReference type="ChEBI" id="CHEBI:43474"/>
        <dbReference type="ChEBI" id="CHEBI:58228"/>
        <dbReference type="ChEBI" id="CHEBI:58359"/>
        <dbReference type="ChEBI" id="CHEBI:456216"/>
        <dbReference type="EC" id="6.3.5.5"/>
    </reaction>
</comment>
<feature type="domain" description="Carbamoyl-phosphate synthase small subunit N-terminal" evidence="9">
    <location>
        <begin position="1"/>
        <end position="136"/>
    </location>
</feature>
<dbReference type="GO" id="GO:0004359">
    <property type="term" value="F:glutaminase activity"/>
    <property type="evidence" value="ECO:0007669"/>
    <property type="project" value="RHEA"/>
</dbReference>
<dbReference type="RefSeq" id="WP_142088534.1">
    <property type="nucleotide sequence ID" value="NZ_CP035485.1"/>
</dbReference>
<dbReference type="GO" id="GO:0006541">
    <property type="term" value="P:glutamine metabolic process"/>
    <property type="evidence" value="ECO:0007669"/>
    <property type="project" value="InterPro"/>
</dbReference>
<feature type="active site" evidence="8">
    <location>
        <position position="335"/>
    </location>
</feature>
<comment type="catalytic activity">
    <reaction evidence="8">
        <text>L-glutamine + H2O = L-glutamate + NH4(+)</text>
        <dbReference type="Rhea" id="RHEA:15889"/>
        <dbReference type="ChEBI" id="CHEBI:15377"/>
        <dbReference type="ChEBI" id="CHEBI:28938"/>
        <dbReference type="ChEBI" id="CHEBI:29985"/>
        <dbReference type="ChEBI" id="CHEBI:58359"/>
    </reaction>
</comment>
<evidence type="ECO:0000256" key="8">
    <source>
        <dbReference type="HAMAP-Rule" id="MF_01209"/>
    </source>
</evidence>
<dbReference type="OrthoDB" id="9804328at2"/>
<dbReference type="GO" id="GO:0005524">
    <property type="term" value="F:ATP binding"/>
    <property type="evidence" value="ECO:0007669"/>
    <property type="project" value="UniProtKB-UniRule"/>
</dbReference>
<name>A0A514LGH1_9BACI</name>
<dbReference type="InterPro" id="IPR002474">
    <property type="entry name" value="CarbamoylP_synth_ssu_N"/>
</dbReference>
<feature type="active site" description="Nucleophile" evidence="8">
    <location>
        <position position="248"/>
    </location>
</feature>
<gene>
    <name evidence="8" type="primary">carA</name>
    <name evidence="10" type="ORF">EPH95_06920</name>
</gene>
<dbReference type="NCBIfam" id="NF009475">
    <property type="entry name" value="PRK12838.1"/>
    <property type="match status" value="1"/>
</dbReference>
<keyword evidence="8" id="KW-0665">Pyrimidine biosynthesis</keyword>
<keyword evidence="3 8" id="KW-0436">Ligase</keyword>
<keyword evidence="8" id="KW-0055">Arginine biosynthesis</keyword>
<evidence type="ECO:0000256" key="2">
    <source>
        <dbReference type="ARBA" id="ARBA00007800"/>
    </source>
</evidence>
<keyword evidence="4 8" id="KW-0547">Nucleotide-binding</keyword>
<organism evidence="10 11">
    <name type="scientific">Salicibibacter halophilus</name>
    <dbReference type="NCBI Taxonomy" id="2502791"/>
    <lineage>
        <taxon>Bacteria</taxon>
        <taxon>Bacillati</taxon>
        <taxon>Bacillota</taxon>
        <taxon>Bacilli</taxon>
        <taxon>Bacillales</taxon>
        <taxon>Bacillaceae</taxon>
        <taxon>Salicibibacter</taxon>
    </lineage>
</organism>
<dbReference type="HAMAP" id="MF_01209">
    <property type="entry name" value="CPSase_S_chain"/>
    <property type="match status" value="1"/>
</dbReference>
<dbReference type="KEGG" id="sale:EPH95_06920"/>
<evidence type="ECO:0000256" key="5">
    <source>
        <dbReference type="ARBA" id="ARBA00022840"/>
    </source>
</evidence>
<feature type="region of interest" description="CPSase" evidence="8">
    <location>
        <begin position="1"/>
        <end position="173"/>
    </location>
</feature>
<dbReference type="Proteomes" id="UP000319756">
    <property type="component" value="Chromosome"/>
</dbReference>
<dbReference type="EMBL" id="CP035485">
    <property type="protein sequence ID" value="QDI90944.1"/>
    <property type="molecule type" value="Genomic_DNA"/>
</dbReference>
<dbReference type="PANTHER" id="PTHR43418">
    <property type="entry name" value="MULTIFUNCTIONAL TRYPTOPHAN BIOSYNTHESIS PROTEIN-RELATED"/>
    <property type="match status" value="1"/>
</dbReference>
<dbReference type="GO" id="GO:0006526">
    <property type="term" value="P:L-arginine biosynthetic process"/>
    <property type="evidence" value="ECO:0007669"/>
    <property type="project" value="UniProtKB-UniRule"/>
</dbReference>
<comment type="subunit">
    <text evidence="8">Composed of two chains; the small (or glutamine) chain promotes the hydrolysis of glutamine to ammonia, which is used by the large (or ammonia) chain to synthesize carbamoyl phosphate. Tetramer of heterodimers (alpha,beta)4.</text>
</comment>
<evidence type="ECO:0000313" key="10">
    <source>
        <dbReference type="EMBL" id="QDI90944.1"/>
    </source>
</evidence>
<dbReference type="PRINTS" id="PR00099">
    <property type="entry name" value="CPSGATASE"/>
</dbReference>
<dbReference type="SMART" id="SM01097">
    <property type="entry name" value="CPSase_sm_chain"/>
    <property type="match status" value="1"/>
</dbReference>
<evidence type="ECO:0000256" key="3">
    <source>
        <dbReference type="ARBA" id="ARBA00022598"/>
    </source>
</evidence>
<dbReference type="Pfam" id="PF00988">
    <property type="entry name" value="CPSase_sm_chain"/>
    <property type="match status" value="1"/>
</dbReference>
<evidence type="ECO:0000256" key="4">
    <source>
        <dbReference type="ARBA" id="ARBA00022741"/>
    </source>
</evidence>
<evidence type="ECO:0000256" key="7">
    <source>
        <dbReference type="ARBA" id="ARBA00048816"/>
    </source>
</evidence>
<feature type="binding site" evidence="8">
    <location>
        <position position="249"/>
    </location>
    <ligand>
        <name>L-glutamine</name>
        <dbReference type="ChEBI" id="CHEBI:58359"/>
    </ligand>
</feature>
<feature type="binding site" evidence="8">
    <location>
        <position position="47"/>
    </location>
    <ligand>
        <name>L-glutamine</name>
        <dbReference type="ChEBI" id="CHEBI:58359"/>
    </ligand>
</feature>
<comment type="caution">
    <text evidence="8">Lacks conserved residue(s) required for the propagation of feature annotation.</text>
</comment>
<dbReference type="Gene3D" id="3.50.30.20">
    <property type="entry name" value="Carbamoyl-phosphate synthase small subunit, N-terminal domain"/>
    <property type="match status" value="1"/>
</dbReference>
<dbReference type="NCBIfam" id="TIGR01368">
    <property type="entry name" value="CPSaseIIsmall"/>
    <property type="match status" value="1"/>
</dbReference>
<keyword evidence="5 8" id="KW-0067">ATP-binding</keyword>
<dbReference type="GO" id="GO:0044205">
    <property type="term" value="P:'de novo' UMP biosynthetic process"/>
    <property type="evidence" value="ECO:0007669"/>
    <property type="project" value="UniProtKB-UniRule"/>
</dbReference>
<dbReference type="InterPro" id="IPR050472">
    <property type="entry name" value="Anth_synth/Amidotransfase"/>
</dbReference>
<dbReference type="InterPro" id="IPR029062">
    <property type="entry name" value="Class_I_gatase-like"/>
</dbReference>
<comment type="pathway">
    <text evidence="1 8">Amino-acid biosynthesis; L-arginine biosynthesis; carbamoyl phosphate from bicarbonate: step 1/1.</text>
</comment>
<dbReference type="UniPathway" id="UPA00070">
    <property type="reaction ID" value="UER00115"/>
</dbReference>
<dbReference type="EC" id="6.3.5.5" evidence="8"/>
<dbReference type="InterPro" id="IPR036480">
    <property type="entry name" value="CarbP_synth_ssu_N_sf"/>
</dbReference>
<evidence type="ECO:0000313" key="11">
    <source>
        <dbReference type="Proteomes" id="UP000319756"/>
    </source>
</evidence>
<dbReference type="AlphaFoldDB" id="A0A514LGH1"/>
<feature type="binding site" evidence="8">
    <location>
        <position position="293"/>
    </location>
    <ligand>
        <name>L-glutamine</name>
        <dbReference type="ChEBI" id="CHEBI:58359"/>
    </ligand>
</feature>
<evidence type="ECO:0000256" key="1">
    <source>
        <dbReference type="ARBA" id="ARBA00005077"/>
    </source>
</evidence>
<dbReference type="InterPro" id="IPR035686">
    <property type="entry name" value="CPSase_GATase1"/>
</dbReference>
<proteinExistence type="inferred from homology"/>
<dbReference type="PANTHER" id="PTHR43418:SF7">
    <property type="entry name" value="CARBAMOYL-PHOSPHATE SYNTHASE SMALL CHAIN"/>
    <property type="match status" value="1"/>
</dbReference>
<comment type="pathway">
    <text evidence="8">Pyrimidine metabolism; UMP biosynthesis via de novo pathway; (S)-dihydroorotate from bicarbonate: step 1/3.</text>
</comment>
<feature type="binding site" evidence="8">
    <location>
        <position position="290"/>
    </location>
    <ligand>
        <name>L-glutamine</name>
        <dbReference type="ChEBI" id="CHEBI:58359"/>
    </ligand>
</feature>
<dbReference type="Pfam" id="PF00117">
    <property type="entry name" value="GATase"/>
    <property type="match status" value="1"/>
</dbReference>
<reference evidence="11" key="1">
    <citation type="submission" date="2019-01" db="EMBL/GenBank/DDBJ databases">
        <title>Genomic analysis of Salicibibacter sp. NKC3-5.</title>
        <authorList>
            <person name="Oh Y.J."/>
        </authorList>
    </citation>
    <scope>NUCLEOTIDE SEQUENCE [LARGE SCALE GENOMIC DNA]</scope>
    <source>
        <strain evidence="11">NKC3-5</strain>
    </source>
</reference>
<dbReference type="PRINTS" id="PR00096">
    <property type="entry name" value="GATASE"/>
</dbReference>
<dbReference type="CDD" id="cd01744">
    <property type="entry name" value="GATase1_CPSase"/>
    <property type="match status" value="1"/>
</dbReference>
<accession>A0A514LGH1</accession>
<keyword evidence="6 8" id="KW-0315">Glutamine amidotransferase</keyword>
<feature type="active site" evidence="8">
    <location>
        <position position="333"/>
    </location>
</feature>
<keyword evidence="11" id="KW-1185">Reference proteome</keyword>
<dbReference type="PROSITE" id="PS51273">
    <property type="entry name" value="GATASE_TYPE_1"/>
    <property type="match status" value="1"/>
</dbReference>
<dbReference type="SUPFAM" id="SSF52317">
    <property type="entry name" value="Class I glutamine amidotransferase-like"/>
    <property type="match status" value="1"/>
</dbReference>
<dbReference type="SUPFAM" id="SSF52021">
    <property type="entry name" value="Carbamoyl phosphate synthetase, small subunit N-terminal domain"/>
    <property type="match status" value="1"/>
</dbReference>
<dbReference type="GO" id="GO:0006207">
    <property type="term" value="P:'de novo' pyrimidine nucleobase biosynthetic process"/>
    <property type="evidence" value="ECO:0007669"/>
    <property type="project" value="InterPro"/>
</dbReference>
<protein>
    <recommendedName>
        <fullName evidence="8">Carbamoyl phosphate synthase small chain</fullName>
        <ecNumber evidence="8">6.3.5.5</ecNumber>
    </recommendedName>
    <alternativeName>
        <fullName evidence="8">Carbamoyl phosphate synthetase glutamine chain</fullName>
    </alternativeName>
</protein>
<feature type="binding site" evidence="8">
    <location>
        <position position="223"/>
    </location>
    <ligand>
        <name>L-glutamine</name>
        <dbReference type="ChEBI" id="CHEBI:58359"/>
    </ligand>
</feature>
<keyword evidence="8" id="KW-0028">Amino-acid biosynthesis</keyword>
<dbReference type="Gene3D" id="3.40.50.880">
    <property type="match status" value="1"/>
</dbReference>
<feature type="binding site" evidence="8">
    <location>
        <position position="221"/>
    </location>
    <ligand>
        <name>L-glutamine</name>
        <dbReference type="ChEBI" id="CHEBI:58359"/>
    </ligand>
</feature>
<feature type="binding site" evidence="8">
    <location>
        <position position="252"/>
    </location>
    <ligand>
        <name>L-glutamine</name>
        <dbReference type="ChEBI" id="CHEBI:58359"/>
    </ligand>
</feature>
<dbReference type="UniPathway" id="UPA00068">
    <property type="reaction ID" value="UER00171"/>
</dbReference>
<dbReference type="InterPro" id="IPR017926">
    <property type="entry name" value="GATASE"/>
</dbReference>
<evidence type="ECO:0000259" key="9">
    <source>
        <dbReference type="SMART" id="SM01097"/>
    </source>
</evidence>
<dbReference type="InterPro" id="IPR006274">
    <property type="entry name" value="CarbamoylP_synth_ssu"/>
</dbReference>